<dbReference type="Gene3D" id="3.40.720.10">
    <property type="entry name" value="Alkaline Phosphatase, subunit A"/>
    <property type="match status" value="1"/>
</dbReference>
<protein>
    <submittedName>
        <fullName evidence="3">Sulfatase-like hydrolase/transferase</fullName>
    </submittedName>
</protein>
<feature type="transmembrane region" description="Helical" evidence="1">
    <location>
        <begin position="88"/>
        <end position="113"/>
    </location>
</feature>
<dbReference type="InterPro" id="IPR017850">
    <property type="entry name" value="Alkaline_phosphatase_core_sf"/>
</dbReference>
<accession>A0ABS1X4S8</accession>
<sequence>MDLPVFLLATLTLLLIFRVLSSSRLRIPDGLRLALGMLAIYAVLITALWYDFRPGVLLGVAVAAAIGTVGMYGDGLTRLTDALGRMRLPLYLLSVAAMSALILLVVPITTFLTSPGELNLHLGYLVSVNARDAMLMVYVAAMLYMLAFTARMRTLLTVLALTALVLTIIYTYAAPLGYPAMAGLTLEQVPQSTATIRWRAVFDGALILLITPALCWALLRFKARQFLIGIVLVKLSLAIVVAARISTDRVGEAGGAEGGLVASERPLQFSRTEPNVLIVFLDRFMGSFVESILQDHPDLNQRLSGFTWYPRTIAAGYNSIAGVHPMLGGYDYTPLEMNTRHQPLSKLSAEAFSILPYNFARHGYRVNMVGPRGMGFTLEGDCRSLQIEGVTCSHVPMSGVKSRAEQLGFGLNDLAMANYADLLVLLGSMRSAPYALKAVLYERGPWRPFMDQSAATTFREWAQLQSFAEISSTSAEQSNFNFISNLLPHQPVYMGEDCLPRSEPYEVSKEELQRRGFNHLLTLQHYVAARCSLLAVADYLDFLKSSGVYDNTKIVIVSDHGIAASVADHSSRAIAGGTTASKYVGSRSVLLVKERNASGNLQVSETFTPNAEVPRIVCEEIAGCVNPYLNNKPIVTDGRDDPFYVSIVPWQFTAQKPQAFVIQTQFVVRGKDPYDASGWSELE</sequence>
<dbReference type="Pfam" id="PF00884">
    <property type="entry name" value="Sulfatase"/>
    <property type="match status" value="1"/>
</dbReference>
<evidence type="ECO:0000313" key="4">
    <source>
        <dbReference type="Proteomes" id="UP000661077"/>
    </source>
</evidence>
<feature type="transmembrane region" description="Helical" evidence="1">
    <location>
        <begin position="33"/>
        <end position="50"/>
    </location>
</feature>
<feature type="transmembrane region" description="Helical" evidence="1">
    <location>
        <begin position="157"/>
        <end position="178"/>
    </location>
</feature>
<feature type="transmembrane region" description="Helical" evidence="1">
    <location>
        <begin position="6"/>
        <end position="21"/>
    </location>
</feature>
<evidence type="ECO:0000313" key="3">
    <source>
        <dbReference type="EMBL" id="MBM0108242.1"/>
    </source>
</evidence>
<feature type="transmembrane region" description="Helical" evidence="1">
    <location>
        <begin position="226"/>
        <end position="245"/>
    </location>
</feature>
<keyword evidence="1" id="KW-1133">Transmembrane helix</keyword>
<proteinExistence type="predicted"/>
<evidence type="ECO:0000256" key="1">
    <source>
        <dbReference type="SAM" id="Phobius"/>
    </source>
</evidence>
<comment type="caution">
    <text evidence="3">The sequence shown here is derived from an EMBL/GenBank/DDBJ whole genome shotgun (WGS) entry which is preliminary data.</text>
</comment>
<gene>
    <name evidence="3" type="ORF">JM946_26225</name>
</gene>
<dbReference type="SUPFAM" id="SSF53649">
    <property type="entry name" value="Alkaline phosphatase-like"/>
    <property type="match status" value="1"/>
</dbReference>
<keyword evidence="1" id="KW-0472">Membrane</keyword>
<keyword evidence="4" id="KW-1185">Reference proteome</keyword>
<dbReference type="EMBL" id="JAEVLS010000008">
    <property type="protein sequence ID" value="MBM0108242.1"/>
    <property type="molecule type" value="Genomic_DNA"/>
</dbReference>
<name>A0ABS1X4S8_9GAMM</name>
<keyword evidence="1" id="KW-0812">Transmembrane</keyword>
<feature type="transmembrane region" description="Helical" evidence="1">
    <location>
        <begin position="56"/>
        <end position="76"/>
    </location>
</feature>
<feature type="domain" description="Sulfatase N-terminal" evidence="2">
    <location>
        <begin position="274"/>
        <end position="572"/>
    </location>
</feature>
<reference evidence="3 4" key="1">
    <citation type="journal article" date="2021" name="Int. J. Syst. Evol. Microbiol.">
        <title>Steroidobacter gossypii sp. nov., isolated from soil of cotton cropping field.</title>
        <authorList>
            <person name="Huang R."/>
            <person name="Yang S."/>
            <person name="Zhen C."/>
            <person name="Liu W."/>
        </authorList>
    </citation>
    <scope>NUCLEOTIDE SEQUENCE [LARGE SCALE GENOMIC DNA]</scope>
    <source>
        <strain evidence="3 4">S1-65</strain>
    </source>
</reference>
<dbReference type="Proteomes" id="UP000661077">
    <property type="component" value="Unassembled WGS sequence"/>
</dbReference>
<organism evidence="3 4">
    <name type="scientific">Steroidobacter gossypii</name>
    <dbReference type="NCBI Taxonomy" id="2805490"/>
    <lineage>
        <taxon>Bacteria</taxon>
        <taxon>Pseudomonadati</taxon>
        <taxon>Pseudomonadota</taxon>
        <taxon>Gammaproteobacteria</taxon>
        <taxon>Steroidobacterales</taxon>
        <taxon>Steroidobacteraceae</taxon>
        <taxon>Steroidobacter</taxon>
    </lineage>
</organism>
<dbReference type="InterPro" id="IPR000917">
    <property type="entry name" value="Sulfatase_N"/>
</dbReference>
<feature type="transmembrane region" description="Helical" evidence="1">
    <location>
        <begin position="198"/>
        <end position="219"/>
    </location>
</feature>
<evidence type="ECO:0000259" key="2">
    <source>
        <dbReference type="Pfam" id="PF00884"/>
    </source>
</evidence>
<feature type="transmembrane region" description="Helical" evidence="1">
    <location>
        <begin position="133"/>
        <end position="150"/>
    </location>
</feature>
<dbReference type="RefSeq" id="WP_203170385.1">
    <property type="nucleotide sequence ID" value="NZ_JAEVLS010000008.1"/>
</dbReference>